<dbReference type="GO" id="GO:0019988">
    <property type="term" value="P:charged-tRNA amino acid modification"/>
    <property type="evidence" value="ECO:0007669"/>
    <property type="project" value="InterPro"/>
</dbReference>
<name>A0A6A6DPW9_9PEZI</name>
<dbReference type="Proteomes" id="UP000800200">
    <property type="component" value="Unassembled WGS sequence"/>
</dbReference>
<dbReference type="OrthoDB" id="45256at2759"/>
<dbReference type="AlphaFoldDB" id="A0A6A6DPW9"/>
<dbReference type="EMBL" id="ML994651">
    <property type="protein sequence ID" value="KAF2181627.1"/>
    <property type="molecule type" value="Genomic_DNA"/>
</dbReference>
<feature type="region of interest" description="Disordered" evidence="1">
    <location>
        <begin position="441"/>
        <end position="476"/>
    </location>
</feature>
<reference evidence="4" key="1">
    <citation type="journal article" date="2020" name="Stud. Mycol.">
        <title>101 Dothideomycetes genomes: a test case for predicting lifestyles and emergence of pathogens.</title>
        <authorList>
            <person name="Haridas S."/>
            <person name="Albert R."/>
            <person name="Binder M."/>
            <person name="Bloem J."/>
            <person name="Labutti K."/>
            <person name="Salamov A."/>
            <person name="Andreopoulos B."/>
            <person name="Baker S."/>
            <person name="Barry K."/>
            <person name="Bills G."/>
            <person name="Bluhm B."/>
            <person name="Cannon C."/>
            <person name="Castanera R."/>
            <person name="Culley D."/>
            <person name="Daum C."/>
            <person name="Ezra D."/>
            <person name="Gonzalez J."/>
            <person name="Henrissat B."/>
            <person name="Kuo A."/>
            <person name="Liang C."/>
            <person name="Lipzen A."/>
            <person name="Lutzoni F."/>
            <person name="Magnuson J."/>
            <person name="Mondo S."/>
            <person name="Nolan M."/>
            <person name="Ohm R."/>
            <person name="Pangilinan J."/>
            <person name="Park H.-J."/>
            <person name="Ramirez L."/>
            <person name="Alfaro M."/>
            <person name="Sun H."/>
            <person name="Tritt A."/>
            <person name="Yoshinaga Y."/>
            <person name="Zwiers L.-H."/>
            <person name="Turgeon B."/>
            <person name="Goodwin S."/>
            <person name="Spatafora J."/>
            <person name="Crous P."/>
            <person name="Grigoriev I."/>
        </authorList>
    </citation>
    <scope>NUCLEOTIDE SEQUENCE</scope>
    <source>
        <strain evidence="4">CBS 207.26</strain>
    </source>
</reference>
<gene>
    <name evidence="4" type="ORF">K469DRAFT_691727</name>
</gene>
<dbReference type="GO" id="GO:0043399">
    <property type="term" value="F:tRNA adenosine(64)-2'-O-ribosylphosphate transferase activity"/>
    <property type="evidence" value="ECO:0007669"/>
    <property type="project" value="InterPro"/>
</dbReference>
<dbReference type="InterPro" id="IPR033449">
    <property type="entry name" value="Rit1_N"/>
</dbReference>
<dbReference type="GO" id="GO:0005737">
    <property type="term" value="C:cytoplasm"/>
    <property type="evidence" value="ECO:0007669"/>
    <property type="project" value="TreeGrafter"/>
</dbReference>
<protein>
    <submittedName>
        <fullName evidence="4">Initiator tRNA phosphoribosyl transferase</fullName>
    </submittedName>
</protein>
<evidence type="ECO:0000313" key="5">
    <source>
        <dbReference type="Proteomes" id="UP000800200"/>
    </source>
</evidence>
<feature type="domain" description="Rit1 N-terminal" evidence="3">
    <location>
        <begin position="26"/>
        <end position="283"/>
    </location>
</feature>
<evidence type="ECO:0000259" key="3">
    <source>
        <dbReference type="Pfam" id="PF17184"/>
    </source>
</evidence>
<sequence length="476" mass="52646">MSQPLTTSDLIFPIQSLNFSNSLRSLKRSALSIHNRLSSITQDVKFVSSVAEAYNLPLVANERCGSWYIPPEKKVSSAYFKSTDGHTNEWSFNLRRLNHHLLNDVAVNGGCVVVDSTRRGKSMPDALSKTIPIWCCVMNRAIFSGSGPHPLYTPPHAVSPSEHEQIEARIDGFVRQFLDVCKPMTADMRQILKKPLRPLWVIQGSTLPDSPPSFPDFHPIVLCTASRRVHGGEVSEGGYIQGAADDHEAWARGLTPKVFWNNKEKLLSTNEEELPDLIVELVKGERKLDAVPTLIKPTCNLYISSSQNLDISAFDIILSCTPEPLETTNSEHLKQKYKHLPCGTGKLGSRDLRNQLPRIPGFFEALPLELGNNLVCCPTGKDLSVGVALAILCLYTDDNGKISQTPTGRKIDKTFIKQRLTWITTTSPFLNPSRETLKSVNSFLMPDPTTPARPPPNNPPASMLKLQVPDGGSRPP</sequence>
<dbReference type="Pfam" id="PF04179">
    <property type="entry name" value="Init_tRNA_PT"/>
    <property type="match status" value="1"/>
</dbReference>
<evidence type="ECO:0000259" key="2">
    <source>
        <dbReference type="Pfam" id="PF04179"/>
    </source>
</evidence>
<dbReference type="PANTHER" id="PTHR31811">
    <property type="entry name" value="TRNA A64-2'-O-RIBOSYLPHOSPHATE TRANSFERASE"/>
    <property type="match status" value="1"/>
</dbReference>
<keyword evidence="4" id="KW-0808">Transferase</keyword>
<dbReference type="InterPro" id="IPR007306">
    <property type="entry name" value="Rit1"/>
</dbReference>
<dbReference type="PIRSF" id="PIRSF007747">
    <property type="entry name" value="Ribosyl_Ptfrase"/>
    <property type="match status" value="1"/>
</dbReference>
<proteinExistence type="predicted"/>
<organism evidence="4 5">
    <name type="scientific">Zopfia rhizophila CBS 207.26</name>
    <dbReference type="NCBI Taxonomy" id="1314779"/>
    <lineage>
        <taxon>Eukaryota</taxon>
        <taxon>Fungi</taxon>
        <taxon>Dikarya</taxon>
        <taxon>Ascomycota</taxon>
        <taxon>Pezizomycotina</taxon>
        <taxon>Dothideomycetes</taxon>
        <taxon>Dothideomycetes incertae sedis</taxon>
        <taxon>Zopfiaceae</taxon>
        <taxon>Zopfia</taxon>
    </lineage>
</organism>
<feature type="compositionally biased region" description="Pro residues" evidence="1">
    <location>
        <begin position="448"/>
        <end position="459"/>
    </location>
</feature>
<dbReference type="InterPro" id="IPR033421">
    <property type="entry name" value="Rit1_DUSP-like"/>
</dbReference>
<keyword evidence="5" id="KW-1185">Reference proteome</keyword>
<dbReference type="Pfam" id="PF17184">
    <property type="entry name" value="Rit1_C"/>
    <property type="match status" value="1"/>
</dbReference>
<feature type="domain" description="Rit1 DUSP-like" evidence="2">
    <location>
        <begin position="336"/>
        <end position="444"/>
    </location>
</feature>
<evidence type="ECO:0000313" key="4">
    <source>
        <dbReference type="EMBL" id="KAF2181627.1"/>
    </source>
</evidence>
<accession>A0A6A6DPW9</accession>
<evidence type="ECO:0000256" key="1">
    <source>
        <dbReference type="SAM" id="MobiDB-lite"/>
    </source>
</evidence>
<dbReference type="PANTHER" id="PTHR31811:SF0">
    <property type="entry name" value="TRNA A64-2'-O-RIBOSYLPHOSPHATE TRANSFERASE"/>
    <property type="match status" value="1"/>
</dbReference>